<dbReference type="HOGENOM" id="CLU_2397569_0_0_5"/>
<feature type="compositionally biased region" description="Polar residues" evidence="1">
    <location>
        <begin position="51"/>
        <end position="61"/>
    </location>
</feature>
<accession>W6RIG1</accession>
<name>W6RIG1_9HYPH</name>
<dbReference type="KEGG" id="rhl:LPU83_pLPU83c_0087"/>
<feature type="compositionally biased region" description="Basic and acidic residues" evidence="1">
    <location>
        <begin position="67"/>
        <end position="93"/>
    </location>
</feature>
<proteinExistence type="predicted"/>
<geneLocation type="plasmid" evidence="2 3">
    <name>pLPU83c</name>
</geneLocation>
<feature type="region of interest" description="Disordered" evidence="1">
    <location>
        <begin position="41"/>
        <end position="93"/>
    </location>
</feature>
<evidence type="ECO:0000256" key="1">
    <source>
        <dbReference type="SAM" id="MobiDB-lite"/>
    </source>
</evidence>
<gene>
    <name evidence="2" type="ORF">LPU83_pLPU83c_0087</name>
</gene>
<evidence type="ECO:0000313" key="3">
    <source>
        <dbReference type="Proteomes" id="UP000019443"/>
    </source>
</evidence>
<organism evidence="2 3">
    <name type="scientific">Rhizobium favelukesii</name>
    <dbReference type="NCBI Taxonomy" id="348824"/>
    <lineage>
        <taxon>Bacteria</taxon>
        <taxon>Pseudomonadati</taxon>
        <taxon>Pseudomonadota</taxon>
        <taxon>Alphaproteobacteria</taxon>
        <taxon>Hyphomicrobiales</taxon>
        <taxon>Rhizobiaceae</taxon>
        <taxon>Rhizobium/Agrobacterium group</taxon>
        <taxon>Rhizobium</taxon>
    </lineage>
</organism>
<keyword evidence="3" id="KW-1185">Reference proteome</keyword>
<dbReference type="EMBL" id="HG916854">
    <property type="protein sequence ID" value="CDM60649.1"/>
    <property type="molecule type" value="Genomic_DNA"/>
</dbReference>
<sequence length="93" mass="10284">MRVKRAETFNCEGNQFALPAMAPPPHAVAAIWLERLKKGCAERSPKPRATKQLSASHQLFRSPNIAKNDRPSKTQIEQDAKGQSESKAEPTMA</sequence>
<dbReference type="Proteomes" id="UP000019443">
    <property type="component" value="Plasmid pLPU83c"/>
</dbReference>
<protein>
    <submittedName>
        <fullName evidence="2">Uncharacterized protein</fullName>
    </submittedName>
</protein>
<evidence type="ECO:0000313" key="2">
    <source>
        <dbReference type="EMBL" id="CDM60649.1"/>
    </source>
</evidence>
<reference evidence="2" key="1">
    <citation type="submission" date="2013-11" db="EMBL/GenBank/DDBJ databases">
        <title>Draft genome sequence of the broad-host-range Rhizobium sp. LPU83 strain, a member of the low-genetic diversity Oregon-like Rhizobium sp. group.</title>
        <authorList>
            <person name="Wibberg D."/>
            <person name="Puehler A."/>
            <person name="Schlueter A."/>
        </authorList>
    </citation>
    <scope>NUCLEOTIDE SEQUENCE [LARGE SCALE GENOMIC DNA]</scope>
    <source>
        <strain evidence="2">LPU83</strain>
        <plasmid evidence="2">pLPU83c</plasmid>
    </source>
</reference>
<dbReference type="AlphaFoldDB" id="W6RIG1"/>
<keyword evidence="2" id="KW-0614">Plasmid</keyword>